<dbReference type="Proteomes" id="UP001549920">
    <property type="component" value="Unassembled WGS sequence"/>
</dbReference>
<evidence type="ECO:0000256" key="7">
    <source>
        <dbReference type="PIRNR" id="PIRNR031057"/>
    </source>
</evidence>
<feature type="domain" description="Thiamin pyrophosphokinase thiamin-binding" evidence="8">
    <location>
        <begin position="211"/>
        <end position="282"/>
    </location>
</feature>
<dbReference type="InterPro" id="IPR036759">
    <property type="entry name" value="TPK_catalytic_sf"/>
</dbReference>
<dbReference type="Pfam" id="PF04265">
    <property type="entry name" value="TPK_B1_binding"/>
    <property type="match status" value="1"/>
</dbReference>
<proteinExistence type="inferred from homology"/>
<dbReference type="PANTHER" id="PTHR13622:SF8">
    <property type="entry name" value="THIAMIN PYROPHOSPHOKINASE 1"/>
    <property type="match status" value="1"/>
</dbReference>
<comment type="caution">
    <text evidence="9">The sequence shown here is derived from an EMBL/GenBank/DDBJ whole genome shotgun (WGS) entry which is preliminary data.</text>
</comment>
<keyword evidence="5 7" id="KW-0418">Kinase</keyword>
<dbReference type="Gene3D" id="3.40.50.10240">
    <property type="entry name" value="Thiamin pyrophosphokinase, catalytic domain"/>
    <property type="match status" value="1"/>
</dbReference>
<reference evidence="9 10" key="1">
    <citation type="submission" date="2024-06" db="EMBL/GenBank/DDBJ databases">
        <title>A chromosome-level genome assembly of beet webworm, Loxostege sticticalis.</title>
        <authorList>
            <person name="Zhang Y."/>
        </authorList>
    </citation>
    <scope>NUCLEOTIDE SEQUENCE [LARGE SCALE GENOMIC DNA]</scope>
    <source>
        <strain evidence="9">AQ026</strain>
        <tissue evidence="9">Whole body</tissue>
    </source>
</reference>
<dbReference type="CDD" id="cd07995">
    <property type="entry name" value="TPK"/>
    <property type="match status" value="1"/>
</dbReference>
<keyword evidence="4 7" id="KW-0547">Nucleotide-binding</keyword>
<dbReference type="InterPro" id="IPR006282">
    <property type="entry name" value="Thi_PPkinase"/>
</dbReference>
<dbReference type="SUPFAM" id="SSF63999">
    <property type="entry name" value="Thiamin pyrophosphokinase, catalytic domain"/>
    <property type="match status" value="1"/>
</dbReference>
<evidence type="ECO:0000259" key="8">
    <source>
        <dbReference type="SMART" id="SM00983"/>
    </source>
</evidence>
<dbReference type="SMART" id="SM00983">
    <property type="entry name" value="TPK_B1_binding"/>
    <property type="match status" value="1"/>
</dbReference>
<evidence type="ECO:0000256" key="5">
    <source>
        <dbReference type="ARBA" id="ARBA00022777"/>
    </source>
</evidence>
<accession>A0ABR3I092</accession>
<dbReference type="EMBL" id="JBEUOH010000010">
    <property type="protein sequence ID" value="KAL0882232.1"/>
    <property type="molecule type" value="Genomic_DNA"/>
</dbReference>
<comment type="pathway">
    <text evidence="1 7">Cofactor biosynthesis; thiamine diphosphate biosynthesis; thiamine diphosphate from thiamine: step 1/1.</text>
</comment>
<evidence type="ECO:0000256" key="6">
    <source>
        <dbReference type="ARBA" id="ARBA00022840"/>
    </source>
</evidence>
<evidence type="ECO:0000256" key="1">
    <source>
        <dbReference type="ARBA" id="ARBA00005078"/>
    </source>
</evidence>
<keyword evidence="6 7" id="KW-0067">ATP-binding</keyword>
<dbReference type="Gene3D" id="2.60.120.320">
    <property type="entry name" value="Thiamin pyrophosphokinase, thiamin-binding domain"/>
    <property type="match status" value="1"/>
</dbReference>
<dbReference type="InterPro" id="IPR036371">
    <property type="entry name" value="TPK_B1-bd_sf"/>
</dbReference>
<evidence type="ECO:0000313" key="10">
    <source>
        <dbReference type="Proteomes" id="UP001549920"/>
    </source>
</evidence>
<dbReference type="InterPro" id="IPR007371">
    <property type="entry name" value="TPK_catalytic"/>
</dbReference>
<evidence type="ECO:0000313" key="9">
    <source>
        <dbReference type="EMBL" id="KAL0882232.1"/>
    </source>
</evidence>
<keyword evidence="10" id="KW-1185">Reference proteome</keyword>
<dbReference type="InterPro" id="IPR016966">
    <property type="entry name" value="Thiamin_pyrophosphokinase_euk"/>
</dbReference>
<dbReference type="SUPFAM" id="SSF63862">
    <property type="entry name" value="Thiamin pyrophosphokinase, substrate-binding domain"/>
    <property type="match status" value="1"/>
</dbReference>
<dbReference type="Pfam" id="PF04263">
    <property type="entry name" value="TPK_catalytic"/>
    <property type="match status" value="1"/>
</dbReference>
<organism evidence="9 10">
    <name type="scientific">Loxostege sticticalis</name>
    <name type="common">Beet webworm moth</name>
    <dbReference type="NCBI Taxonomy" id="481309"/>
    <lineage>
        <taxon>Eukaryota</taxon>
        <taxon>Metazoa</taxon>
        <taxon>Ecdysozoa</taxon>
        <taxon>Arthropoda</taxon>
        <taxon>Hexapoda</taxon>
        <taxon>Insecta</taxon>
        <taxon>Pterygota</taxon>
        <taxon>Neoptera</taxon>
        <taxon>Endopterygota</taxon>
        <taxon>Lepidoptera</taxon>
        <taxon>Glossata</taxon>
        <taxon>Ditrysia</taxon>
        <taxon>Pyraloidea</taxon>
        <taxon>Crambidae</taxon>
        <taxon>Pyraustinae</taxon>
        <taxon>Loxostege</taxon>
    </lineage>
</organism>
<dbReference type="PANTHER" id="PTHR13622">
    <property type="entry name" value="THIAMIN PYROPHOSPHOKINASE"/>
    <property type="match status" value="1"/>
</dbReference>
<evidence type="ECO:0000256" key="3">
    <source>
        <dbReference type="ARBA" id="ARBA00022679"/>
    </source>
</evidence>
<sequence length="304" mass="34574">MNGTLNNMVGMICNVLYMQLNNCGTSCNLLKCWKWDITQLITRQLQMQAKYAVLILNRPITQNQEFITSLWNNALVRVTVDGGTNRWDKFLKELPDSEQNTIKLPDLITGDFDSISQDILQKYTKSCKVVHTPDQNYTDFSKALMELQKHCDQQELEIEDVVTICQSSGRLDQILGNIQTLFLAKEKTLLRPNTRLYIMTDDAVSWLLCPGHHIISIPEPTRLHKRAWCSLVPIGATCTNMTTSGLKWNLDDEPLRFGELVSTSNTFDGSEKVTVKCSNTVLWSMRVPSLTDAHYVRSESNPNP</sequence>
<comment type="catalytic activity">
    <reaction evidence="7">
        <text>thiamine + ATP = thiamine diphosphate + AMP + H(+)</text>
        <dbReference type="Rhea" id="RHEA:11576"/>
        <dbReference type="ChEBI" id="CHEBI:15378"/>
        <dbReference type="ChEBI" id="CHEBI:18385"/>
        <dbReference type="ChEBI" id="CHEBI:30616"/>
        <dbReference type="ChEBI" id="CHEBI:58937"/>
        <dbReference type="ChEBI" id="CHEBI:456215"/>
    </reaction>
</comment>
<evidence type="ECO:0000256" key="4">
    <source>
        <dbReference type="ARBA" id="ARBA00022741"/>
    </source>
</evidence>
<keyword evidence="3 7" id="KW-0808">Transferase</keyword>
<protein>
    <recommendedName>
        <fullName evidence="7">Thiamine pyrophosphokinase</fullName>
        <ecNumber evidence="7">2.7.6.2</ecNumber>
    </recommendedName>
</protein>
<name>A0ABR3I092_LOXSC</name>
<dbReference type="InterPro" id="IPR007373">
    <property type="entry name" value="Thiamin_PyroPKinase_B1-bd"/>
</dbReference>
<evidence type="ECO:0000256" key="2">
    <source>
        <dbReference type="ARBA" id="ARBA00006785"/>
    </source>
</evidence>
<comment type="similarity">
    <text evidence="2 7">Belongs to the thiamine pyrophosphokinase family.</text>
</comment>
<dbReference type="NCBIfam" id="TIGR01378">
    <property type="entry name" value="thi_PPkinase"/>
    <property type="match status" value="1"/>
</dbReference>
<gene>
    <name evidence="9" type="ORF">ABMA27_000772</name>
</gene>
<dbReference type="EC" id="2.7.6.2" evidence="7"/>
<dbReference type="PIRSF" id="PIRSF031057">
    <property type="entry name" value="Thiamin_pyrophosphokinase"/>
    <property type="match status" value="1"/>
</dbReference>